<comment type="subcellular location">
    <subcellularLocation>
        <location evidence="1">Membrane</location>
        <topology evidence="1">Multi-pass membrane protein</topology>
    </subcellularLocation>
</comment>
<evidence type="ECO:0000256" key="5">
    <source>
        <dbReference type="ARBA" id="ARBA00022692"/>
    </source>
</evidence>
<evidence type="ECO:0000256" key="4">
    <source>
        <dbReference type="ARBA" id="ARBA00022452"/>
    </source>
</evidence>
<keyword evidence="9" id="KW-0472">Membrane</keyword>
<keyword evidence="3" id="KW-0813">Transport</keyword>
<gene>
    <name evidence="12" type="ORF">GALL_380140</name>
</gene>
<evidence type="ECO:0000256" key="1">
    <source>
        <dbReference type="ARBA" id="ARBA00004141"/>
    </source>
</evidence>
<keyword evidence="10" id="KW-0998">Cell outer membrane</keyword>
<dbReference type="PANTHER" id="PTHR34501:SF9">
    <property type="entry name" value="MAJOR OUTER MEMBRANE PROTEIN P.IA"/>
    <property type="match status" value="1"/>
</dbReference>
<keyword evidence="6" id="KW-0732">Signal</keyword>
<evidence type="ECO:0000256" key="2">
    <source>
        <dbReference type="ARBA" id="ARBA00011233"/>
    </source>
</evidence>
<dbReference type="InterPro" id="IPR023614">
    <property type="entry name" value="Porin_dom_sf"/>
</dbReference>
<sequence>MQKKIIALAIAGAFSSLVAGSAFADATIYGNADMGVVSRSGSSGNVTANGTATTVDSGVSGDSYLGFKGSEDLENGIKYIFDVKAILDFSSQANSPSPNGAPGNTLAGGGLTSGHAYIGLTGDFGTAVAGRLDGARFTFAGKYNAFGLGSVGEFADLQRQQTRADNAVAYISPTFAGGFSVLAAYTFNLTGLTKVNSNTAQCFTAGCTPATSAMDGNAHLYAIAPQYNSGPISVTYDYENASINGLANSGIALNVLGGSYDFGVVKVLGYWESVKGDTGAVWVWNAKSWTLGATAPLGGNFLGKVSYGKINDANSGAVGDNAAGNLNKISIGVDYTISKDTKFYADFAKIDNGTGGMGTMAYSGYANSLDGGPAAATGFGSTGFDLGLAHKF</sequence>
<feature type="domain" description="Porin" evidence="11">
    <location>
        <begin position="11"/>
        <end position="353"/>
    </location>
</feature>
<keyword evidence="5" id="KW-0812">Transmembrane</keyword>
<dbReference type="InterPro" id="IPR033900">
    <property type="entry name" value="Gram_neg_porin_domain"/>
</dbReference>
<dbReference type="Pfam" id="PF13609">
    <property type="entry name" value="Porin_4"/>
    <property type="match status" value="1"/>
</dbReference>
<dbReference type="EMBL" id="MLJW01001089">
    <property type="protein sequence ID" value="OIQ80234.1"/>
    <property type="molecule type" value="Genomic_DNA"/>
</dbReference>
<evidence type="ECO:0000256" key="9">
    <source>
        <dbReference type="ARBA" id="ARBA00023136"/>
    </source>
</evidence>
<evidence type="ECO:0000313" key="12">
    <source>
        <dbReference type="EMBL" id="OIQ80234.1"/>
    </source>
</evidence>
<dbReference type="SUPFAM" id="SSF56935">
    <property type="entry name" value="Porins"/>
    <property type="match status" value="1"/>
</dbReference>
<comment type="caution">
    <text evidence="12">The sequence shown here is derived from an EMBL/GenBank/DDBJ whole genome shotgun (WGS) entry which is preliminary data.</text>
</comment>
<evidence type="ECO:0000256" key="6">
    <source>
        <dbReference type="ARBA" id="ARBA00022729"/>
    </source>
</evidence>
<dbReference type="GO" id="GO:0006811">
    <property type="term" value="P:monoatomic ion transport"/>
    <property type="evidence" value="ECO:0007669"/>
    <property type="project" value="UniProtKB-KW"/>
</dbReference>
<evidence type="ECO:0000256" key="8">
    <source>
        <dbReference type="ARBA" id="ARBA00023114"/>
    </source>
</evidence>
<reference evidence="12" key="1">
    <citation type="submission" date="2016-10" db="EMBL/GenBank/DDBJ databases">
        <title>Sequence of Gallionella enrichment culture.</title>
        <authorList>
            <person name="Poehlein A."/>
            <person name="Muehling M."/>
            <person name="Daniel R."/>
        </authorList>
    </citation>
    <scope>NUCLEOTIDE SEQUENCE</scope>
</reference>
<evidence type="ECO:0000256" key="10">
    <source>
        <dbReference type="ARBA" id="ARBA00023237"/>
    </source>
</evidence>
<keyword evidence="4" id="KW-1134">Transmembrane beta strand</keyword>
<protein>
    <submittedName>
        <fullName evidence="12">Outer membrane porin protein 32</fullName>
    </submittedName>
</protein>
<evidence type="ECO:0000256" key="7">
    <source>
        <dbReference type="ARBA" id="ARBA00023065"/>
    </source>
</evidence>
<name>A0A1J5QAL7_9ZZZZ</name>
<proteinExistence type="predicted"/>
<evidence type="ECO:0000259" key="11">
    <source>
        <dbReference type="Pfam" id="PF13609"/>
    </source>
</evidence>
<dbReference type="InterPro" id="IPR050298">
    <property type="entry name" value="Gram-neg_bact_OMP"/>
</dbReference>
<keyword evidence="8" id="KW-0626">Porin</keyword>
<dbReference type="GO" id="GO:0015288">
    <property type="term" value="F:porin activity"/>
    <property type="evidence" value="ECO:0007669"/>
    <property type="project" value="UniProtKB-KW"/>
</dbReference>
<accession>A0A1J5QAL7</accession>
<organism evidence="12">
    <name type="scientific">mine drainage metagenome</name>
    <dbReference type="NCBI Taxonomy" id="410659"/>
    <lineage>
        <taxon>unclassified sequences</taxon>
        <taxon>metagenomes</taxon>
        <taxon>ecological metagenomes</taxon>
    </lineage>
</organism>
<dbReference type="AlphaFoldDB" id="A0A1J5QAL7"/>
<evidence type="ECO:0000256" key="3">
    <source>
        <dbReference type="ARBA" id="ARBA00022448"/>
    </source>
</evidence>
<dbReference type="PANTHER" id="PTHR34501">
    <property type="entry name" value="PROTEIN YDDL-RELATED"/>
    <property type="match status" value="1"/>
</dbReference>
<dbReference type="GO" id="GO:0046930">
    <property type="term" value="C:pore complex"/>
    <property type="evidence" value="ECO:0007669"/>
    <property type="project" value="UniProtKB-KW"/>
</dbReference>
<keyword evidence="7" id="KW-0406">Ion transport</keyword>
<dbReference type="CDD" id="cd00342">
    <property type="entry name" value="gram_neg_porins"/>
    <property type="match status" value="1"/>
</dbReference>
<comment type="subunit">
    <text evidence="2">Homotrimer.</text>
</comment>
<dbReference type="Gene3D" id="2.40.160.10">
    <property type="entry name" value="Porin"/>
    <property type="match status" value="1"/>
</dbReference>